<dbReference type="Proteomes" id="UP000290283">
    <property type="component" value="Unassembled WGS sequence"/>
</dbReference>
<reference evidence="2" key="1">
    <citation type="submission" date="2019-01" db="EMBL/GenBank/DDBJ databases">
        <title>Cytophagaceae bacterium strain CAR-16.</title>
        <authorList>
            <person name="Chen W.-M."/>
        </authorList>
    </citation>
    <scope>NUCLEOTIDE SEQUENCE [LARGE SCALE GENOMIC DNA]</scope>
    <source>
        <strain evidence="2">LLJ-11</strain>
    </source>
</reference>
<accession>A0A4Q1K114</accession>
<gene>
    <name evidence="1" type="ORF">EQG63_08300</name>
</gene>
<dbReference type="EMBL" id="SBKO01000003">
    <property type="protein sequence ID" value="RXR18261.1"/>
    <property type="molecule type" value="Genomic_DNA"/>
</dbReference>
<evidence type="ECO:0008006" key="3">
    <source>
        <dbReference type="Google" id="ProtNLM"/>
    </source>
</evidence>
<keyword evidence="2" id="KW-1185">Reference proteome</keyword>
<dbReference type="PROSITE" id="PS51257">
    <property type="entry name" value="PROKAR_LIPOPROTEIN"/>
    <property type="match status" value="1"/>
</dbReference>
<evidence type="ECO:0000313" key="2">
    <source>
        <dbReference type="Proteomes" id="UP000290283"/>
    </source>
</evidence>
<dbReference type="RefSeq" id="WP_129435910.1">
    <property type="nucleotide sequence ID" value="NZ_SBKO01000003.1"/>
</dbReference>
<organism evidence="1 2">
    <name type="scientific">Flavobacterium amnicola</name>
    <dbReference type="NCBI Taxonomy" id="2506422"/>
    <lineage>
        <taxon>Bacteria</taxon>
        <taxon>Pseudomonadati</taxon>
        <taxon>Bacteroidota</taxon>
        <taxon>Flavobacteriia</taxon>
        <taxon>Flavobacteriales</taxon>
        <taxon>Flavobacteriaceae</taxon>
        <taxon>Flavobacterium</taxon>
    </lineage>
</organism>
<comment type="caution">
    <text evidence="1">The sequence shown here is derived from an EMBL/GenBank/DDBJ whole genome shotgun (WGS) entry which is preliminary data.</text>
</comment>
<name>A0A4Q1K114_9FLAO</name>
<dbReference type="AlphaFoldDB" id="A0A4Q1K114"/>
<evidence type="ECO:0000313" key="1">
    <source>
        <dbReference type="EMBL" id="RXR18261.1"/>
    </source>
</evidence>
<sequence>MKKFIFIFPIILMFSCAEQKYIAGLSKEIETLEKTVFPCPENQQSIFKSRNSKLRTKIINSQLENIKKTKSNEFYVIESYNYDWGYNYSIYLIIDGKVIGFEKDDFLKSYNKFEVDLYDYKKRITLLNEKKYAEIEKLYFEKCLTSTHIFVISKEMKLIHSSVNLDCYSYNNEY</sequence>
<protein>
    <recommendedName>
        <fullName evidence="3">Lipoprotein</fullName>
    </recommendedName>
</protein>
<proteinExistence type="predicted"/>